<keyword evidence="2 5" id="KW-0560">Oxidoreductase</keyword>
<dbReference type="Gene3D" id="3.30.360.10">
    <property type="entry name" value="Dihydrodipicolinate Reductase, domain 2"/>
    <property type="match status" value="1"/>
</dbReference>
<keyword evidence="6" id="KW-1185">Reference proteome</keyword>
<evidence type="ECO:0000313" key="6">
    <source>
        <dbReference type="Proteomes" id="UP000011910"/>
    </source>
</evidence>
<dbReference type="OrthoDB" id="9795543at2"/>
<dbReference type="PANTHER" id="PTHR22604">
    <property type="entry name" value="OXIDOREDUCTASES"/>
    <property type="match status" value="1"/>
</dbReference>
<protein>
    <submittedName>
        <fullName evidence="5">Glucose--fructose oxidoreductase</fullName>
        <ecNumber evidence="5">1.1.99.28</ecNumber>
    </submittedName>
</protein>
<dbReference type="GO" id="GO:0047061">
    <property type="term" value="F:glucose-fructose oxidoreductase activity"/>
    <property type="evidence" value="ECO:0007669"/>
    <property type="project" value="UniProtKB-EC"/>
</dbReference>
<dbReference type="InterPro" id="IPR055170">
    <property type="entry name" value="GFO_IDH_MocA-like_dom"/>
</dbReference>
<comment type="caution">
    <text evidence="5">The sequence shown here is derived from an EMBL/GenBank/DDBJ whole genome shotgun (WGS) entry which is preliminary data.</text>
</comment>
<evidence type="ECO:0000313" key="5">
    <source>
        <dbReference type="EMBL" id="EMR04414.1"/>
    </source>
</evidence>
<dbReference type="SUPFAM" id="SSF51735">
    <property type="entry name" value="NAD(P)-binding Rossmann-fold domains"/>
    <property type="match status" value="1"/>
</dbReference>
<sequence>MKLNWGVLGAAKIAREKVIPSMAHHPDFQVLGLASRSLEKAKATAAALGILKAYGSYEELIADPDIHIIYNPLPNHLHVEYTLKCIEAGKHVLCEKPIALTAADVEKLIEARNRKGVVVGEAFMVRSHPQWIKAREMVQGGVLGKVTLVQGQFSYFNANPDNIRNIEAYGGGALWDIGCYPLNTTRFVLGEEPLRVAALLDFDSEFGTDVLSSVLLQFPSAQLQFSVSTQLVPHQRMQFFGQQKSLEILIPFNAPKDRPCLLRLNDGDIFREKEEVLETPLSDQYRLQAEAFTKAVLKGGEAPVPLEDALANTRALEAIFRAAKEGRWVEIPR</sequence>
<comment type="similarity">
    <text evidence="1">Belongs to the Gfo/Idh/MocA family.</text>
</comment>
<dbReference type="InterPro" id="IPR050984">
    <property type="entry name" value="Gfo/Idh/MocA_domain"/>
</dbReference>
<organism evidence="5 6">
    <name type="scientific">Cesiribacter andamanensis AMV16</name>
    <dbReference type="NCBI Taxonomy" id="1279009"/>
    <lineage>
        <taxon>Bacteria</taxon>
        <taxon>Pseudomonadati</taxon>
        <taxon>Bacteroidota</taxon>
        <taxon>Cytophagia</taxon>
        <taxon>Cytophagales</taxon>
        <taxon>Cesiribacteraceae</taxon>
        <taxon>Cesiribacter</taxon>
    </lineage>
</organism>
<dbReference type="EMBL" id="AODQ01000006">
    <property type="protein sequence ID" value="EMR04414.1"/>
    <property type="molecule type" value="Genomic_DNA"/>
</dbReference>
<dbReference type="RefSeq" id="WP_009193855.1">
    <property type="nucleotide sequence ID" value="NZ_AODQ01000006.1"/>
</dbReference>
<reference evidence="5 6" key="1">
    <citation type="journal article" date="2013" name="Genome Announc.">
        <title>Draft Genome Sequence of Cesiribacter andamanensis Strain AMV16T, Isolated from a Soil Sample from a Mud Volcano in the Andaman Islands, India.</title>
        <authorList>
            <person name="Shivaji S."/>
            <person name="Ara S."/>
            <person name="Begum Z."/>
            <person name="Srinivas T.N."/>
            <person name="Singh A."/>
            <person name="Kumar Pinnaka A."/>
        </authorList>
    </citation>
    <scope>NUCLEOTIDE SEQUENCE [LARGE SCALE GENOMIC DNA]</scope>
    <source>
        <strain evidence="5 6">AMV16</strain>
    </source>
</reference>
<dbReference type="Gene3D" id="3.40.50.720">
    <property type="entry name" value="NAD(P)-binding Rossmann-like Domain"/>
    <property type="match status" value="1"/>
</dbReference>
<name>M7P1C5_9BACT</name>
<accession>M7P1C5</accession>
<dbReference type="Proteomes" id="UP000011910">
    <property type="component" value="Unassembled WGS sequence"/>
</dbReference>
<proteinExistence type="inferred from homology"/>
<dbReference type="Pfam" id="PF01408">
    <property type="entry name" value="GFO_IDH_MocA"/>
    <property type="match status" value="1"/>
</dbReference>
<dbReference type="PANTHER" id="PTHR22604:SF105">
    <property type="entry name" value="TRANS-1,2-DIHYDROBENZENE-1,2-DIOL DEHYDROGENASE"/>
    <property type="match status" value="1"/>
</dbReference>
<dbReference type="InterPro" id="IPR036291">
    <property type="entry name" value="NAD(P)-bd_dom_sf"/>
</dbReference>
<feature type="domain" description="GFO/IDH/MocA-like oxidoreductase" evidence="4">
    <location>
        <begin position="132"/>
        <end position="246"/>
    </location>
</feature>
<gene>
    <name evidence="5" type="primary">gfo_1</name>
    <name evidence="5" type="ORF">ADICEAN_00448</name>
</gene>
<feature type="domain" description="Gfo/Idh/MocA-like oxidoreductase N-terminal" evidence="3">
    <location>
        <begin position="3"/>
        <end position="121"/>
    </location>
</feature>
<dbReference type="eggNOG" id="COG0673">
    <property type="taxonomic scope" value="Bacteria"/>
</dbReference>
<dbReference type="InterPro" id="IPR000683">
    <property type="entry name" value="Gfo/Idh/MocA-like_OxRdtase_N"/>
</dbReference>
<dbReference type="EC" id="1.1.99.28" evidence="5"/>
<evidence type="ECO:0000259" key="3">
    <source>
        <dbReference type="Pfam" id="PF01408"/>
    </source>
</evidence>
<dbReference type="GO" id="GO:0000166">
    <property type="term" value="F:nucleotide binding"/>
    <property type="evidence" value="ECO:0007669"/>
    <property type="project" value="InterPro"/>
</dbReference>
<evidence type="ECO:0000256" key="1">
    <source>
        <dbReference type="ARBA" id="ARBA00010928"/>
    </source>
</evidence>
<evidence type="ECO:0000259" key="4">
    <source>
        <dbReference type="Pfam" id="PF22725"/>
    </source>
</evidence>
<dbReference type="SUPFAM" id="SSF55347">
    <property type="entry name" value="Glyceraldehyde-3-phosphate dehydrogenase-like, C-terminal domain"/>
    <property type="match status" value="1"/>
</dbReference>
<dbReference type="AlphaFoldDB" id="M7P1C5"/>
<dbReference type="STRING" id="1279009.ADICEAN_00448"/>
<dbReference type="Pfam" id="PF22725">
    <property type="entry name" value="GFO_IDH_MocA_C3"/>
    <property type="match status" value="1"/>
</dbReference>
<evidence type="ECO:0000256" key="2">
    <source>
        <dbReference type="ARBA" id="ARBA00023002"/>
    </source>
</evidence>